<keyword evidence="1" id="KW-0614">Plasmid</keyword>
<dbReference type="KEGG" id="emx:FKV68_22090"/>
<gene>
    <name evidence="1" type="ORF">FKV68_22090</name>
</gene>
<dbReference type="EMBL" id="CP041239">
    <property type="protein sequence ID" value="QLL64137.1"/>
    <property type="molecule type" value="Genomic_DNA"/>
</dbReference>
<sequence>MHAFWKTSKFPDGAVLAKGMFEAATGEVTTGMANHTEGLVRHGERKQRPLSRATKYGVTAGFVLVRCGRSFEEDVD</sequence>
<keyword evidence="2" id="KW-1185">Reference proteome</keyword>
<evidence type="ECO:0000313" key="1">
    <source>
        <dbReference type="EMBL" id="QLL64137.1"/>
    </source>
</evidence>
<dbReference type="Proteomes" id="UP000510721">
    <property type="component" value="Plasmid pEmeITTGR7a"/>
</dbReference>
<dbReference type="RefSeq" id="WP_180941685.1">
    <property type="nucleotide sequence ID" value="NZ_CP041239.1"/>
</dbReference>
<organism evidence="1 2">
    <name type="scientific">Sinorhizobium mexicanum</name>
    <dbReference type="NCBI Taxonomy" id="375549"/>
    <lineage>
        <taxon>Bacteria</taxon>
        <taxon>Pseudomonadati</taxon>
        <taxon>Pseudomonadota</taxon>
        <taxon>Alphaproteobacteria</taxon>
        <taxon>Hyphomicrobiales</taxon>
        <taxon>Rhizobiaceae</taxon>
        <taxon>Sinorhizobium/Ensifer group</taxon>
        <taxon>Sinorhizobium</taxon>
    </lineage>
</organism>
<name>A0A859QPX1_9HYPH</name>
<dbReference type="AlphaFoldDB" id="A0A859QPX1"/>
<geneLocation type="plasmid" evidence="2">
    <name>pemeittgr7a</name>
</geneLocation>
<evidence type="ECO:0000313" key="2">
    <source>
        <dbReference type="Proteomes" id="UP000510721"/>
    </source>
</evidence>
<proteinExistence type="predicted"/>
<protein>
    <submittedName>
        <fullName evidence="1">Uncharacterized protein</fullName>
    </submittedName>
</protein>
<reference evidence="1 2" key="1">
    <citation type="submission" date="2019-06" db="EMBL/GenBank/DDBJ databases">
        <title>Complete genome sequence of Ensifer mexicanus ITTG R7 isolated from nodules of Acacia angustissima (Mill.) Kuntze.</title>
        <authorList>
            <person name="Rincon-Rosales R."/>
            <person name="Rogel M.A."/>
            <person name="Guerrero G."/>
            <person name="Rincon-Molina C.I."/>
            <person name="Lopez-Lopez A."/>
            <person name="Martinez-Romero E."/>
        </authorList>
    </citation>
    <scope>NUCLEOTIDE SEQUENCE [LARGE SCALE GENOMIC DNA]</scope>
    <source>
        <strain evidence="1 2">ITTG R7</strain>
        <plasmid evidence="2">pemeittgr7a</plasmid>
    </source>
</reference>
<accession>A0A859QPX1</accession>